<dbReference type="EMBL" id="CAJVPT010000488">
    <property type="protein sequence ID" value="CAG8445270.1"/>
    <property type="molecule type" value="Genomic_DNA"/>
</dbReference>
<accession>A0ACA9K0D5</accession>
<keyword evidence="2" id="KW-1185">Reference proteome</keyword>
<gene>
    <name evidence="1" type="ORF">ACOLOM_LOCUS475</name>
</gene>
<proteinExistence type="predicted"/>
<evidence type="ECO:0000313" key="2">
    <source>
        <dbReference type="Proteomes" id="UP000789525"/>
    </source>
</evidence>
<comment type="caution">
    <text evidence="1">The sequence shown here is derived from an EMBL/GenBank/DDBJ whole genome shotgun (WGS) entry which is preliminary data.</text>
</comment>
<protein>
    <submittedName>
        <fullName evidence="1">7378_t:CDS:1</fullName>
    </submittedName>
</protein>
<organism evidence="1 2">
    <name type="scientific">Acaulospora colombiana</name>
    <dbReference type="NCBI Taxonomy" id="27376"/>
    <lineage>
        <taxon>Eukaryota</taxon>
        <taxon>Fungi</taxon>
        <taxon>Fungi incertae sedis</taxon>
        <taxon>Mucoromycota</taxon>
        <taxon>Glomeromycotina</taxon>
        <taxon>Glomeromycetes</taxon>
        <taxon>Diversisporales</taxon>
        <taxon>Acaulosporaceae</taxon>
        <taxon>Acaulospora</taxon>
    </lineage>
</organism>
<dbReference type="Proteomes" id="UP000789525">
    <property type="component" value="Unassembled WGS sequence"/>
</dbReference>
<name>A0ACA9K0D5_9GLOM</name>
<sequence length="77" mass="8602">MASLQAQLVQPAQVHPQNNEASADFEKLNTKIASLEAQLAESMQAYSKLAQHLQLPKKCNQELEKRLGNPQTIIMED</sequence>
<reference evidence="1" key="1">
    <citation type="submission" date="2021-06" db="EMBL/GenBank/DDBJ databases">
        <authorList>
            <person name="Kallberg Y."/>
            <person name="Tangrot J."/>
            <person name="Rosling A."/>
        </authorList>
    </citation>
    <scope>NUCLEOTIDE SEQUENCE</scope>
    <source>
        <strain evidence="1">CL356</strain>
    </source>
</reference>
<evidence type="ECO:0000313" key="1">
    <source>
        <dbReference type="EMBL" id="CAG8445270.1"/>
    </source>
</evidence>